<dbReference type="Proteomes" id="UP000076154">
    <property type="component" value="Unassembled WGS sequence"/>
</dbReference>
<proteinExistence type="predicted"/>
<name>A0A369JPL2_HYPMA</name>
<sequence>MGPRMVTKKMIIMPASTYSPNISGGRRGCKTIVIYPVINAEHITMSSLSALPAMISSTFADSLALPRSKLKHSLHVAAAFSTQKDIVGQLELNKLRYSPPTLNGNPEGKFSLYALICSPPSLSALTSLVEITL</sequence>
<organism evidence="1 2">
    <name type="scientific">Hypsizygus marmoreus</name>
    <name type="common">White beech mushroom</name>
    <name type="synonym">Agaricus marmoreus</name>
    <dbReference type="NCBI Taxonomy" id="39966"/>
    <lineage>
        <taxon>Eukaryota</taxon>
        <taxon>Fungi</taxon>
        <taxon>Dikarya</taxon>
        <taxon>Basidiomycota</taxon>
        <taxon>Agaricomycotina</taxon>
        <taxon>Agaricomycetes</taxon>
        <taxon>Agaricomycetidae</taxon>
        <taxon>Agaricales</taxon>
        <taxon>Tricholomatineae</taxon>
        <taxon>Lyophyllaceae</taxon>
        <taxon>Hypsizygus</taxon>
    </lineage>
</organism>
<protein>
    <submittedName>
        <fullName evidence="1">Uncharacterized protein</fullName>
    </submittedName>
</protein>
<evidence type="ECO:0000313" key="2">
    <source>
        <dbReference type="Proteomes" id="UP000076154"/>
    </source>
</evidence>
<dbReference type="EMBL" id="LUEZ02000046">
    <property type="protein sequence ID" value="RDB23788.1"/>
    <property type="molecule type" value="Genomic_DNA"/>
</dbReference>
<reference evidence="1" key="1">
    <citation type="submission" date="2018-04" db="EMBL/GenBank/DDBJ databases">
        <title>Whole genome sequencing of Hypsizygus marmoreus.</title>
        <authorList>
            <person name="Choi I.-G."/>
            <person name="Min B."/>
            <person name="Kim J.-G."/>
            <person name="Kim S."/>
            <person name="Oh Y.-L."/>
            <person name="Kong W.-S."/>
            <person name="Park H."/>
            <person name="Jeong J."/>
            <person name="Song E.-S."/>
        </authorList>
    </citation>
    <scope>NUCLEOTIDE SEQUENCE [LARGE SCALE GENOMIC DNA]</scope>
    <source>
        <strain evidence="1">51987-8</strain>
    </source>
</reference>
<gene>
    <name evidence="1" type="ORF">Hypma_009199</name>
</gene>
<dbReference type="OrthoDB" id="2369050at2759"/>
<comment type="caution">
    <text evidence="1">The sequence shown here is derived from an EMBL/GenBank/DDBJ whole genome shotgun (WGS) entry which is preliminary data.</text>
</comment>
<accession>A0A369JPL2</accession>
<evidence type="ECO:0000313" key="1">
    <source>
        <dbReference type="EMBL" id="RDB23788.1"/>
    </source>
</evidence>
<dbReference type="AlphaFoldDB" id="A0A369JPL2"/>
<dbReference type="InParanoid" id="A0A369JPL2"/>
<keyword evidence="2" id="KW-1185">Reference proteome</keyword>